<accession>A0ABW1XQV6</accession>
<reference evidence="2" key="1">
    <citation type="journal article" date="2019" name="Int. J. Syst. Evol. Microbiol.">
        <title>The Global Catalogue of Microorganisms (GCM) 10K type strain sequencing project: providing services to taxonomists for standard genome sequencing and annotation.</title>
        <authorList>
            <consortium name="The Broad Institute Genomics Platform"/>
            <consortium name="The Broad Institute Genome Sequencing Center for Infectious Disease"/>
            <person name="Wu L."/>
            <person name="Ma J."/>
        </authorList>
    </citation>
    <scope>NUCLEOTIDE SEQUENCE [LARGE SCALE GENOMIC DNA]</scope>
    <source>
        <strain evidence="2">CGMCC 1.16031</strain>
    </source>
</reference>
<gene>
    <name evidence="1" type="ORF">ACFP85_13315</name>
</gene>
<dbReference type="Pfam" id="PF04463">
    <property type="entry name" value="2-thiour_desulf"/>
    <property type="match status" value="1"/>
</dbReference>
<keyword evidence="2" id="KW-1185">Reference proteome</keyword>
<dbReference type="Proteomes" id="UP001596364">
    <property type="component" value="Unassembled WGS sequence"/>
</dbReference>
<sequence>MADVKPPAVLFSACLLGDAVRYDGGDNLQVHNAIRIWHQNDCIYRLCPEVAGGLPIPRPAAEIIGAGGDAVLDGSARVVTLDGSDVTPAFLLGAQRTLAVCQQNNIKIAVLTEGSPSCGSQRIHAGRFSGSKTAGQGVTSALLRTNGIKVFSQHQLDEALLCWSSLSD</sequence>
<comment type="caution">
    <text evidence="1">The sequence shown here is derived from an EMBL/GenBank/DDBJ whole genome shotgun (WGS) entry which is preliminary data.</text>
</comment>
<name>A0ABW1XQV6_9ALTE</name>
<dbReference type="EMBL" id="JBHSUS010000001">
    <property type="protein sequence ID" value="MFC6441125.1"/>
    <property type="molecule type" value="Genomic_DNA"/>
</dbReference>
<dbReference type="RefSeq" id="WP_254426588.1">
    <property type="nucleotide sequence ID" value="NZ_JBHSUS010000001.1"/>
</dbReference>
<evidence type="ECO:0000313" key="1">
    <source>
        <dbReference type="EMBL" id="MFC6441125.1"/>
    </source>
</evidence>
<proteinExistence type="predicted"/>
<organism evidence="1 2">
    <name type="scientific">Pseudobowmanella zhangzhouensis</name>
    <dbReference type="NCBI Taxonomy" id="1537679"/>
    <lineage>
        <taxon>Bacteria</taxon>
        <taxon>Pseudomonadati</taxon>
        <taxon>Pseudomonadota</taxon>
        <taxon>Gammaproteobacteria</taxon>
        <taxon>Alteromonadales</taxon>
        <taxon>Alteromonadaceae</taxon>
    </lineage>
</organism>
<dbReference type="InterPro" id="IPR007553">
    <property type="entry name" value="2-thiour_desulf"/>
</dbReference>
<evidence type="ECO:0000313" key="2">
    <source>
        <dbReference type="Proteomes" id="UP001596364"/>
    </source>
</evidence>
<protein>
    <submittedName>
        <fullName evidence="1">DUF523 domain-containing protein</fullName>
    </submittedName>
</protein>
<dbReference type="PANTHER" id="PTHR30087:SF1">
    <property type="entry name" value="HYPOTHETICAL CYTOSOLIC PROTEIN"/>
    <property type="match status" value="1"/>
</dbReference>
<dbReference type="PANTHER" id="PTHR30087">
    <property type="entry name" value="INNER MEMBRANE PROTEIN"/>
    <property type="match status" value="1"/>
</dbReference>